<evidence type="ECO:0000313" key="8">
    <source>
        <dbReference type="Proteomes" id="UP000756921"/>
    </source>
</evidence>
<dbReference type="PANTHER" id="PTHR23502">
    <property type="entry name" value="MAJOR FACILITATOR SUPERFAMILY"/>
    <property type="match status" value="1"/>
</dbReference>
<gene>
    <name evidence="7" type="ORF">PMIN01_12389</name>
</gene>
<sequence>MSSTERDVESSRCGENMAVEAAVRQPHTGSDSPATTIASSKALAKVETNASALYDSLPMWRKCMIVFVTSWATLAACFSSTSLLSASTEIAADLGGTKEAVSLSTGGVLLALGSSPLLWSPISAIIGRRLAYNICLLFLFCFTIGAALAPNMRVFIAMRILSGLQGCYFHVVGQTILAEYFPPVQRGMATGFFLAGTVLGPPLGPLVAGIMMTYASWRTVLWLQVAMVGLAFVLALAFVPPSRVDKPGHFSLNLKGMEAVRQFNPLPVFQQMRYKGIFFTHLSCGFLSWTQYSILASPRHILVARFGLTTPISSGLFYIAPATGFLVGTVVGGRYSDITVRKFIKLRGERLPQDRLNSGMWSFFLVIPVALLIYGWGLQYCNSCTAVEGGLALPIATAFLAAAGLLAAFASLNTYCAEAIPKKRREVIAGKYLIQYTFSACASAGTVPLMEAIGIGPTATIGAVLSVLAGCLTLATARHDVEGDENKDPKEFSWLQQFKRRELLPTNKVFPIA</sequence>
<feature type="transmembrane region" description="Helical" evidence="5">
    <location>
        <begin position="100"/>
        <end position="118"/>
    </location>
</feature>
<keyword evidence="4 5" id="KW-0472">Membrane</keyword>
<dbReference type="InterPro" id="IPR020846">
    <property type="entry name" value="MFS_dom"/>
</dbReference>
<feature type="domain" description="Major facilitator superfamily (MFS) profile" evidence="6">
    <location>
        <begin position="65"/>
        <end position="481"/>
    </location>
</feature>
<evidence type="ECO:0000256" key="5">
    <source>
        <dbReference type="SAM" id="Phobius"/>
    </source>
</evidence>
<feature type="transmembrane region" description="Helical" evidence="5">
    <location>
        <begin position="356"/>
        <end position="377"/>
    </location>
</feature>
<accession>A0A9P6G6V1</accession>
<dbReference type="Pfam" id="PF07690">
    <property type="entry name" value="MFS_1"/>
    <property type="match status" value="1"/>
</dbReference>
<dbReference type="PANTHER" id="PTHR23502:SF152">
    <property type="entry name" value="MAJOR FACILITATOR SUPERFAMILY (MFS) PROFILE DOMAIN-CONTAINING PROTEIN-RELATED"/>
    <property type="match status" value="1"/>
</dbReference>
<evidence type="ECO:0000256" key="3">
    <source>
        <dbReference type="ARBA" id="ARBA00022989"/>
    </source>
</evidence>
<dbReference type="EMBL" id="WJXW01000016">
    <property type="protein sequence ID" value="KAF9729525.1"/>
    <property type="molecule type" value="Genomic_DNA"/>
</dbReference>
<evidence type="ECO:0000313" key="7">
    <source>
        <dbReference type="EMBL" id="KAF9729525.1"/>
    </source>
</evidence>
<feature type="transmembrane region" description="Helical" evidence="5">
    <location>
        <begin position="389"/>
        <end position="412"/>
    </location>
</feature>
<keyword evidence="2 5" id="KW-0812">Transmembrane</keyword>
<feature type="transmembrane region" description="Helical" evidence="5">
    <location>
        <begin position="459"/>
        <end position="477"/>
    </location>
</feature>
<keyword evidence="3 5" id="KW-1133">Transmembrane helix</keyword>
<dbReference type="SUPFAM" id="SSF103473">
    <property type="entry name" value="MFS general substrate transporter"/>
    <property type="match status" value="1"/>
</dbReference>
<dbReference type="InterPro" id="IPR036259">
    <property type="entry name" value="MFS_trans_sf"/>
</dbReference>
<dbReference type="InterPro" id="IPR011701">
    <property type="entry name" value="MFS"/>
</dbReference>
<feature type="transmembrane region" description="Helical" evidence="5">
    <location>
        <begin position="315"/>
        <end position="335"/>
    </location>
</feature>
<organism evidence="7 8">
    <name type="scientific">Paraphaeosphaeria minitans</name>
    <dbReference type="NCBI Taxonomy" id="565426"/>
    <lineage>
        <taxon>Eukaryota</taxon>
        <taxon>Fungi</taxon>
        <taxon>Dikarya</taxon>
        <taxon>Ascomycota</taxon>
        <taxon>Pezizomycotina</taxon>
        <taxon>Dothideomycetes</taxon>
        <taxon>Pleosporomycetidae</taxon>
        <taxon>Pleosporales</taxon>
        <taxon>Massarineae</taxon>
        <taxon>Didymosphaeriaceae</taxon>
        <taxon>Paraphaeosphaeria</taxon>
    </lineage>
</organism>
<comment type="subcellular location">
    <subcellularLocation>
        <location evidence="1">Membrane</location>
        <topology evidence="1">Multi-pass membrane protein</topology>
    </subcellularLocation>
</comment>
<evidence type="ECO:0000256" key="4">
    <source>
        <dbReference type="ARBA" id="ARBA00023136"/>
    </source>
</evidence>
<feature type="transmembrane region" description="Helical" evidence="5">
    <location>
        <begin position="130"/>
        <end position="150"/>
    </location>
</feature>
<dbReference type="Gene3D" id="1.20.1250.20">
    <property type="entry name" value="MFS general substrate transporter like domains"/>
    <property type="match status" value="1"/>
</dbReference>
<evidence type="ECO:0000256" key="1">
    <source>
        <dbReference type="ARBA" id="ARBA00004141"/>
    </source>
</evidence>
<dbReference type="GO" id="GO:0005886">
    <property type="term" value="C:plasma membrane"/>
    <property type="evidence" value="ECO:0007669"/>
    <property type="project" value="TreeGrafter"/>
</dbReference>
<dbReference type="PROSITE" id="PS50850">
    <property type="entry name" value="MFS"/>
    <property type="match status" value="1"/>
</dbReference>
<dbReference type="Proteomes" id="UP000756921">
    <property type="component" value="Unassembled WGS sequence"/>
</dbReference>
<feature type="transmembrane region" description="Helical" evidence="5">
    <location>
        <begin position="433"/>
        <end position="453"/>
    </location>
</feature>
<feature type="transmembrane region" description="Helical" evidence="5">
    <location>
        <begin position="192"/>
        <end position="215"/>
    </location>
</feature>
<reference evidence="7" key="1">
    <citation type="journal article" date="2020" name="Mol. Plant Microbe Interact.">
        <title>Genome Sequence of the Biocontrol Agent Coniothyrium minitans strain Conio (IMI 134523).</title>
        <authorList>
            <person name="Patel D."/>
            <person name="Shittu T.A."/>
            <person name="Baroncelli R."/>
            <person name="Muthumeenakshi S."/>
            <person name="Osborne T.H."/>
            <person name="Janganan T.K."/>
            <person name="Sreenivasaprasad S."/>
        </authorList>
    </citation>
    <scope>NUCLEOTIDE SEQUENCE</scope>
    <source>
        <strain evidence="7">Conio</strain>
    </source>
</reference>
<feature type="transmembrane region" description="Helical" evidence="5">
    <location>
        <begin position="221"/>
        <end position="239"/>
    </location>
</feature>
<dbReference type="GO" id="GO:0022857">
    <property type="term" value="F:transmembrane transporter activity"/>
    <property type="evidence" value="ECO:0007669"/>
    <property type="project" value="InterPro"/>
</dbReference>
<feature type="transmembrane region" description="Helical" evidence="5">
    <location>
        <begin position="64"/>
        <end position="88"/>
    </location>
</feature>
<dbReference type="AlphaFoldDB" id="A0A9P6G6V1"/>
<name>A0A9P6G6V1_9PLEO</name>
<proteinExistence type="predicted"/>
<keyword evidence="8" id="KW-1185">Reference proteome</keyword>
<evidence type="ECO:0000259" key="6">
    <source>
        <dbReference type="PROSITE" id="PS50850"/>
    </source>
</evidence>
<protein>
    <submittedName>
        <fullName evidence="7">Dityrosine transporter 1-like protein 3</fullName>
    </submittedName>
</protein>
<evidence type="ECO:0000256" key="2">
    <source>
        <dbReference type="ARBA" id="ARBA00022692"/>
    </source>
</evidence>
<comment type="caution">
    <text evidence="7">The sequence shown here is derived from an EMBL/GenBank/DDBJ whole genome shotgun (WGS) entry which is preliminary data.</text>
</comment>
<dbReference type="OrthoDB" id="3066029at2759"/>